<dbReference type="EMBL" id="CP059733">
    <property type="protein sequence ID" value="WDE06488.1"/>
    <property type="molecule type" value="Genomic_DNA"/>
</dbReference>
<dbReference type="GO" id="GO:0005737">
    <property type="term" value="C:cytoplasm"/>
    <property type="evidence" value="ECO:0007669"/>
    <property type="project" value="TreeGrafter"/>
</dbReference>
<feature type="domain" description="Ketopantoate reductase N-terminal" evidence="11">
    <location>
        <begin position="3"/>
        <end position="153"/>
    </location>
</feature>
<keyword evidence="5 10" id="KW-0566">Pantothenate biosynthesis</keyword>
<evidence type="ECO:0000256" key="1">
    <source>
        <dbReference type="ARBA" id="ARBA00004994"/>
    </source>
</evidence>
<dbReference type="EC" id="1.1.1.169" evidence="3 10"/>
<dbReference type="SUPFAM" id="SSF51735">
    <property type="entry name" value="NAD(P)-binding Rossmann-fold domains"/>
    <property type="match status" value="1"/>
</dbReference>
<keyword evidence="6 10" id="KW-0521">NADP</keyword>
<comment type="pathway">
    <text evidence="1 10">Cofactor biosynthesis; (R)-pantothenate biosynthesis; (R)-pantoate from 3-methyl-2-oxobutanoate: step 2/2.</text>
</comment>
<dbReference type="GO" id="GO:0050661">
    <property type="term" value="F:NADP binding"/>
    <property type="evidence" value="ECO:0007669"/>
    <property type="project" value="TreeGrafter"/>
</dbReference>
<comment type="catalytic activity">
    <reaction evidence="9 10">
        <text>(R)-pantoate + NADP(+) = 2-dehydropantoate + NADPH + H(+)</text>
        <dbReference type="Rhea" id="RHEA:16233"/>
        <dbReference type="ChEBI" id="CHEBI:11561"/>
        <dbReference type="ChEBI" id="CHEBI:15378"/>
        <dbReference type="ChEBI" id="CHEBI:15980"/>
        <dbReference type="ChEBI" id="CHEBI:57783"/>
        <dbReference type="ChEBI" id="CHEBI:58349"/>
        <dbReference type="EC" id="1.1.1.169"/>
    </reaction>
</comment>
<sequence>MNIIILGQGAIGLLWYRALQHLAGNSPDIKVKICSRPAQQATRQTFTFTAFSGLSEQRPLMAADNKALNECDHLLACVKSYQVKQALEPVLPHLNADTGIILCHNGMGTLTELPPEITNKRPILTMLTTHGCLRTKSRHIRHTGQGFSDIGLVSGQLTTGQKTGLTETLNFALPQVEWTNNITEKQWRKLAVNCVINPLTALHQLKNGQILTGKFDTQISAILAEICHVAKSQGIELNPAELEQIVRDVAQATANNISSMRCDVLAGKRSEIDYINGYIHRLGQEQQISTPENTLLWQQVSAL</sequence>
<evidence type="ECO:0000256" key="4">
    <source>
        <dbReference type="ARBA" id="ARBA00019465"/>
    </source>
</evidence>
<dbReference type="Gene3D" id="3.40.50.720">
    <property type="entry name" value="NAD(P)-binding Rossmann-like Domain"/>
    <property type="match status" value="1"/>
</dbReference>
<name>A0AAE9Z739_9GAMM</name>
<dbReference type="PANTHER" id="PTHR43765:SF2">
    <property type="entry name" value="2-DEHYDROPANTOATE 2-REDUCTASE"/>
    <property type="match status" value="1"/>
</dbReference>
<evidence type="ECO:0000313" key="14">
    <source>
        <dbReference type="Proteomes" id="UP000032352"/>
    </source>
</evidence>
<comment type="similarity">
    <text evidence="2 10">Belongs to the ketopantoate reductase family.</text>
</comment>
<organism evidence="13 14">
    <name type="scientific">Thalassomonas viridans</name>
    <dbReference type="NCBI Taxonomy" id="137584"/>
    <lineage>
        <taxon>Bacteria</taxon>
        <taxon>Pseudomonadati</taxon>
        <taxon>Pseudomonadota</taxon>
        <taxon>Gammaproteobacteria</taxon>
        <taxon>Alteromonadales</taxon>
        <taxon>Colwelliaceae</taxon>
        <taxon>Thalassomonas</taxon>
    </lineage>
</organism>
<evidence type="ECO:0000256" key="6">
    <source>
        <dbReference type="ARBA" id="ARBA00022857"/>
    </source>
</evidence>
<accession>A0AAE9Z739</accession>
<reference evidence="13 14" key="2">
    <citation type="journal article" date="2022" name="Mar. Drugs">
        <title>Bioassay-Guided Fractionation Leads to the Detection of Cholic Acid Generated by the Rare Thalassomonas sp.</title>
        <authorList>
            <person name="Pheiffer F."/>
            <person name="Schneider Y.K."/>
            <person name="Hansen E.H."/>
            <person name="Andersen J.H."/>
            <person name="Isaksson J."/>
            <person name="Busche T."/>
            <person name="R C."/>
            <person name="Kalinowski J."/>
            <person name="Zyl L.V."/>
            <person name="Trindade M."/>
        </authorList>
    </citation>
    <scope>NUCLEOTIDE SEQUENCE [LARGE SCALE GENOMIC DNA]</scope>
    <source>
        <strain evidence="13 14">XOM25</strain>
    </source>
</reference>
<evidence type="ECO:0000256" key="10">
    <source>
        <dbReference type="RuleBase" id="RU362068"/>
    </source>
</evidence>
<feature type="domain" description="Ketopantoate reductase C-terminal" evidence="12">
    <location>
        <begin position="181"/>
        <end position="302"/>
    </location>
</feature>
<dbReference type="AlphaFoldDB" id="A0AAE9Z739"/>
<dbReference type="InterPro" id="IPR013328">
    <property type="entry name" value="6PGD_dom2"/>
</dbReference>
<evidence type="ECO:0000259" key="12">
    <source>
        <dbReference type="Pfam" id="PF08546"/>
    </source>
</evidence>
<evidence type="ECO:0000259" key="11">
    <source>
        <dbReference type="Pfam" id="PF02558"/>
    </source>
</evidence>
<dbReference type="PANTHER" id="PTHR43765">
    <property type="entry name" value="2-DEHYDROPANTOATE 2-REDUCTASE-RELATED"/>
    <property type="match status" value="1"/>
</dbReference>
<dbReference type="KEGG" id="tvd:SG34_006090"/>
<keyword evidence="14" id="KW-1185">Reference proteome</keyword>
<protein>
    <recommendedName>
        <fullName evidence="4 10">2-dehydropantoate 2-reductase</fullName>
        <ecNumber evidence="3 10">1.1.1.169</ecNumber>
    </recommendedName>
    <alternativeName>
        <fullName evidence="8 10">Ketopantoate reductase</fullName>
    </alternativeName>
</protein>
<dbReference type="GO" id="GO:0008677">
    <property type="term" value="F:2-dehydropantoate 2-reductase activity"/>
    <property type="evidence" value="ECO:0007669"/>
    <property type="project" value="UniProtKB-EC"/>
</dbReference>
<reference evidence="13 14" key="1">
    <citation type="journal article" date="2015" name="Genome Announc.">
        <title>Draft Genome Sequences of Marine Isolates of Thalassomonas viridans and Thalassomonas actiniarum.</title>
        <authorList>
            <person name="Olonade I."/>
            <person name="van Zyl L.J."/>
            <person name="Trindade M."/>
        </authorList>
    </citation>
    <scope>NUCLEOTIDE SEQUENCE [LARGE SCALE GENOMIC DNA]</scope>
    <source>
        <strain evidence="13 14">XOM25</strain>
    </source>
</reference>
<dbReference type="GO" id="GO:0015940">
    <property type="term" value="P:pantothenate biosynthetic process"/>
    <property type="evidence" value="ECO:0007669"/>
    <property type="project" value="UniProtKB-KW"/>
</dbReference>
<dbReference type="Pfam" id="PF02558">
    <property type="entry name" value="ApbA"/>
    <property type="match status" value="1"/>
</dbReference>
<evidence type="ECO:0000256" key="8">
    <source>
        <dbReference type="ARBA" id="ARBA00032024"/>
    </source>
</evidence>
<evidence type="ECO:0000256" key="7">
    <source>
        <dbReference type="ARBA" id="ARBA00023002"/>
    </source>
</evidence>
<dbReference type="NCBIfam" id="TIGR00745">
    <property type="entry name" value="apbA_panE"/>
    <property type="match status" value="1"/>
</dbReference>
<keyword evidence="7 10" id="KW-0560">Oxidoreductase</keyword>
<dbReference type="InterPro" id="IPR050838">
    <property type="entry name" value="Ketopantoate_reductase"/>
</dbReference>
<dbReference type="InterPro" id="IPR003710">
    <property type="entry name" value="ApbA"/>
</dbReference>
<dbReference type="SUPFAM" id="SSF48179">
    <property type="entry name" value="6-phosphogluconate dehydrogenase C-terminal domain-like"/>
    <property type="match status" value="1"/>
</dbReference>
<evidence type="ECO:0000256" key="2">
    <source>
        <dbReference type="ARBA" id="ARBA00007870"/>
    </source>
</evidence>
<gene>
    <name evidence="13" type="ORF">SG34_006090</name>
</gene>
<dbReference type="Proteomes" id="UP000032352">
    <property type="component" value="Chromosome"/>
</dbReference>
<dbReference type="InterPro" id="IPR008927">
    <property type="entry name" value="6-PGluconate_DH-like_C_sf"/>
</dbReference>
<proteinExistence type="inferred from homology"/>
<dbReference type="InterPro" id="IPR036291">
    <property type="entry name" value="NAD(P)-bd_dom_sf"/>
</dbReference>
<comment type="function">
    <text evidence="10">Catalyzes the NADPH-dependent reduction of ketopantoate into pantoic acid.</text>
</comment>
<evidence type="ECO:0000256" key="9">
    <source>
        <dbReference type="ARBA" id="ARBA00048793"/>
    </source>
</evidence>
<evidence type="ECO:0000256" key="5">
    <source>
        <dbReference type="ARBA" id="ARBA00022655"/>
    </source>
</evidence>
<dbReference type="InterPro" id="IPR013332">
    <property type="entry name" value="KPR_N"/>
</dbReference>
<dbReference type="InterPro" id="IPR013752">
    <property type="entry name" value="KPA_reductase"/>
</dbReference>
<dbReference type="Gene3D" id="1.10.1040.10">
    <property type="entry name" value="N-(1-d-carboxylethyl)-l-norvaline Dehydrogenase, domain 2"/>
    <property type="match status" value="1"/>
</dbReference>
<dbReference type="Pfam" id="PF08546">
    <property type="entry name" value="ApbA_C"/>
    <property type="match status" value="1"/>
</dbReference>
<evidence type="ECO:0000256" key="3">
    <source>
        <dbReference type="ARBA" id="ARBA00013014"/>
    </source>
</evidence>
<evidence type="ECO:0000313" key="13">
    <source>
        <dbReference type="EMBL" id="WDE06488.1"/>
    </source>
</evidence>
<dbReference type="FunFam" id="1.10.1040.10:FF:000017">
    <property type="entry name" value="2-dehydropantoate 2-reductase"/>
    <property type="match status" value="1"/>
</dbReference>